<keyword evidence="1" id="KW-1133">Transmembrane helix</keyword>
<keyword evidence="4" id="KW-1185">Reference proteome</keyword>
<evidence type="ECO:0000259" key="2">
    <source>
        <dbReference type="Pfam" id="PF20151"/>
    </source>
</evidence>
<feature type="transmembrane region" description="Helical" evidence="1">
    <location>
        <begin position="21"/>
        <end position="45"/>
    </location>
</feature>
<feature type="transmembrane region" description="Helical" evidence="1">
    <location>
        <begin position="284"/>
        <end position="304"/>
    </location>
</feature>
<sequence>MATVVLSDATIAQDDRTTRNLFLAGLVLLCYDHLLTLGAEVQYIWEPGHARSSAWYLFLRYFALGANTAMLSLTFGTYPQDVRLLALREKAPETYRSRRRTIIMKCDHLNTVHGLLIVTQEFFVGCSLVLRVLAMYSFDRRVVATLVVAAVVLVSVAVTNGSIPVLRNPGRPLSALRDRPAGVPLPGIKKPVRIHTLVPSIRALIYAASRQFRLAIPWEALLAADVLLVVLTLYHGFRQSRSDIFRYGTLWRVLVRDGVMYFAIICLANLANILMYFHGDINTGSSLSSFAVAISVTMICRLMLNLHSAAAVRPALSSFDAHDLRDAGQPGLEPGDSFSWVFHSSFSS</sequence>
<feature type="transmembrane region" description="Helical" evidence="1">
    <location>
        <begin position="216"/>
        <end position="237"/>
    </location>
</feature>
<keyword evidence="1" id="KW-0472">Membrane</keyword>
<dbReference type="Proteomes" id="UP001222325">
    <property type="component" value="Unassembled WGS sequence"/>
</dbReference>
<evidence type="ECO:0000256" key="1">
    <source>
        <dbReference type="SAM" id="Phobius"/>
    </source>
</evidence>
<protein>
    <recommendedName>
        <fullName evidence="2">DUF6533 domain-containing protein</fullName>
    </recommendedName>
</protein>
<dbReference type="InterPro" id="IPR045340">
    <property type="entry name" value="DUF6533"/>
</dbReference>
<gene>
    <name evidence="3" type="ORF">B0H15DRAFT_953221</name>
</gene>
<reference evidence="3" key="1">
    <citation type="submission" date="2023-03" db="EMBL/GenBank/DDBJ databases">
        <title>Massive genome expansion in bonnet fungi (Mycena s.s.) driven by repeated elements and novel gene families across ecological guilds.</title>
        <authorList>
            <consortium name="Lawrence Berkeley National Laboratory"/>
            <person name="Harder C.B."/>
            <person name="Miyauchi S."/>
            <person name="Viragh M."/>
            <person name="Kuo A."/>
            <person name="Thoen E."/>
            <person name="Andreopoulos B."/>
            <person name="Lu D."/>
            <person name="Skrede I."/>
            <person name="Drula E."/>
            <person name="Henrissat B."/>
            <person name="Morin E."/>
            <person name="Kohler A."/>
            <person name="Barry K."/>
            <person name="LaButti K."/>
            <person name="Morin E."/>
            <person name="Salamov A."/>
            <person name="Lipzen A."/>
            <person name="Mereny Z."/>
            <person name="Hegedus B."/>
            <person name="Baldrian P."/>
            <person name="Stursova M."/>
            <person name="Weitz H."/>
            <person name="Taylor A."/>
            <person name="Grigoriev I.V."/>
            <person name="Nagy L.G."/>
            <person name="Martin F."/>
            <person name="Kauserud H."/>
        </authorList>
    </citation>
    <scope>NUCLEOTIDE SEQUENCE</scope>
    <source>
        <strain evidence="3">CBHHK173m</strain>
    </source>
</reference>
<evidence type="ECO:0000313" key="4">
    <source>
        <dbReference type="Proteomes" id="UP001222325"/>
    </source>
</evidence>
<feature type="transmembrane region" description="Helical" evidence="1">
    <location>
        <begin position="142"/>
        <end position="163"/>
    </location>
</feature>
<keyword evidence="1" id="KW-0812">Transmembrane</keyword>
<dbReference type="Pfam" id="PF20151">
    <property type="entry name" value="DUF6533"/>
    <property type="match status" value="1"/>
</dbReference>
<accession>A0AAD6TVX8</accession>
<comment type="caution">
    <text evidence="3">The sequence shown here is derived from an EMBL/GenBank/DDBJ whole genome shotgun (WGS) entry which is preliminary data.</text>
</comment>
<feature type="transmembrane region" description="Helical" evidence="1">
    <location>
        <begin position="258"/>
        <end position="278"/>
    </location>
</feature>
<name>A0AAD6TVX8_9AGAR</name>
<evidence type="ECO:0000313" key="3">
    <source>
        <dbReference type="EMBL" id="KAJ7081211.1"/>
    </source>
</evidence>
<organism evidence="3 4">
    <name type="scientific">Mycena belliarum</name>
    <dbReference type="NCBI Taxonomy" id="1033014"/>
    <lineage>
        <taxon>Eukaryota</taxon>
        <taxon>Fungi</taxon>
        <taxon>Dikarya</taxon>
        <taxon>Basidiomycota</taxon>
        <taxon>Agaricomycotina</taxon>
        <taxon>Agaricomycetes</taxon>
        <taxon>Agaricomycetidae</taxon>
        <taxon>Agaricales</taxon>
        <taxon>Marasmiineae</taxon>
        <taxon>Mycenaceae</taxon>
        <taxon>Mycena</taxon>
    </lineage>
</organism>
<feature type="domain" description="DUF6533" evidence="2">
    <location>
        <begin position="23"/>
        <end position="64"/>
    </location>
</feature>
<dbReference type="EMBL" id="JARJCN010000051">
    <property type="protein sequence ID" value="KAJ7081211.1"/>
    <property type="molecule type" value="Genomic_DNA"/>
</dbReference>
<proteinExistence type="predicted"/>
<dbReference type="AlphaFoldDB" id="A0AAD6TVX8"/>
<feature type="transmembrane region" description="Helical" evidence="1">
    <location>
        <begin position="57"/>
        <end position="78"/>
    </location>
</feature>